<evidence type="ECO:0000256" key="1">
    <source>
        <dbReference type="SAM" id="Phobius"/>
    </source>
</evidence>
<accession>A0A4P6P438</accession>
<name>A0A4P6P438_9GAMM</name>
<keyword evidence="1" id="KW-0472">Membrane</keyword>
<dbReference type="EMBL" id="CP034759">
    <property type="protein sequence ID" value="QBG35658.1"/>
    <property type="molecule type" value="Genomic_DNA"/>
</dbReference>
<keyword evidence="1" id="KW-0812">Transmembrane</keyword>
<proteinExistence type="predicted"/>
<feature type="transmembrane region" description="Helical" evidence="1">
    <location>
        <begin position="16"/>
        <end position="44"/>
    </location>
</feature>
<organism evidence="2 3">
    <name type="scientific">Litorilituus sediminis</name>
    <dbReference type="NCBI Taxonomy" id="718192"/>
    <lineage>
        <taxon>Bacteria</taxon>
        <taxon>Pseudomonadati</taxon>
        <taxon>Pseudomonadota</taxon>
        <taxon>Gammaproteobacteria</taxon>
        <taxon>Alteromonadales</taxon>
        <taxon>Colwelliaceae</taxon>
        <taxon>Litorilituus</taxon>
    </lineage>
</organism>
<evidence type="ECO:0000313" key="2">
    <source>
        <dbReference type="EMBL" id="QBG35658.1"/>
    </source>
</evidence>
<reference evidence="2 3" key="1">
    <citation type="submission" date="2018-12" db="EMBL/GenBank/DDBJ databases">
        <title>Complete genome of Litorilituus sediminis.</title>
        <authorList>
            <person name="Liu A."/>
            <person name="Rong J."/>
        </authorList>
    </citation>
    <scope>NUCLEOTIDE SEQUENCE [LARGE SCALE GENOMIC DNA]</scope>
    <source>
        <strain evidence="2 3">JCM 17549</strain>
    </source>
</reference>
<dbReference type="KEGG" id="lsd:EMK97_08015"/>
<keyword evidence="3" id="KW-1185">Reference proteome</keyword>
<protein>
    <submittedName>
        <fullName evidence="2">Uncharacterized protein</fullName>
    </submittedName>
</protein>
<evidence type="ECO:0000313" key="3">
    <source>
        <dbReference type="Proteomes" id="UP000290244"/>
    </source>
</evidence>
<dbReference type="RefSeq" id="WP_130601048.1">
    <property type="nucleotide sequence ID" value="NZ_CP034759.1"/>
</dbReference>
<keyword evidence="1" id="KW-1133">Transmembrane helix</keyword>
<dbReference type="Proteomes" id="UP000290244">
    <property type="component" value="Chromosome"/>
</dbReference>
<gene>
    <name evidence="2" type="ORF">EMK97_08015</name>
</gene>
<dbReference type="OrthoDB" id="6228930at2"/>
<dbReference type="AlphaFoldDB" id="A0A4P6P438"/>
<sequence length="60" mass="6912">MSAERKRQYLLHLNRAVIYLASLLGLFFDATTAYIVALTLWLWLPQCLNIELAIMKCIQG</sequence>